<evidence type="ECO:0000256" key="3">
    <source>
        <dbReference type="ARBA" id="ARBA00022827"/>
    </source>
</evidence>
<dbReference type="SUPFAM" id="SSF51905">
    <property type="entry name" value="FAD/NAD(P)-binding domain"/>
    <property type="match status" value="1"/>
</dbReference>
<dbReference type="EMBL" id="KZ613467">
    <property type="protein sequence ID" value="PMD26917.1"/>
    <property type="molecule type" value="Genomic_DNA"/>
</dbReference>
<protein>
    <submittedName>
        <fullName evidence="8">FAD/NAD(P)-binding domain-containing protein</fullName>
    </submittedName>
</protein>
<dbReference type="GO" id="GO:0004497">
    <property type="term" value="F:monooxygenase activity"/>
    <property type="evidence" value="ECO:0007669"/>
    <property type="project" value="UniProtKB-KW"/>
</dbReference>
<evidence type="ECO:0000313" key="9">
    <source>
        <dbReference type="Proteomes" id="UP000235672"/>
    </source>
</evidence>
<dbReference type="PANTHER" id="PTHR13789">
    <property type="entry name" value="MONOOXYGENASE"/>
    <property type="match status" value="1"/>
</dbReference>
<keyword evidence="5" id="KW-0503">Monooxygenase</keyword>
<evidence type="ECO:0000256" key="2">
    <source>
        <dbReference type="ARBA" id="ARBA00022630"/>
    </source>
</evidence>
<evidence type="ECO:0000313" key="8">
    <source>
        <dbReference type="EMBL" id="PMD26917.1"/>
    </source>
</evidence>
<feature type="transmembrane region" description="Helical" evidence="6">
    <location>
        <begin position="12"/>
        <end position="30"/>
    </location>
</feature>
<dbReference type="PANTHER" id="PTHR13789:SF309">
    <property type="entry name" value="PUTATIVE (AFU_ORTHOLOGUE AFUA_6G14510)-RELATED"/>
    <property type="match status" value="1"/>
</dbReference>
<evidence type="ECO:0000256" key="5">
    <source>
        <dbReference type="ARBA" id="ARBA00023033"/>
    </source>
</evidence>
<keyword evidence="3" id="KW-0274">FAD</keyword>
<accession>A0A2J6QKY1</accession>
<keyword evidence="9" id="KW-1185">Reference proteome</keyword>
<dbReference type="InterPro" id="IPR002938">
    <property type="entry name" value="FAD-bd"/>
</dbReference>
<dbReference type="STRING" id="1745343.A0A2J6QKY1"/>
<keyword evidence="6" id="KW-0812">Transmembrane</keyword>
<dbReference type="InterPro" id="IPR050493">
    <property type="entry name" value="FAD-dep_Monooxygenase_BioMet"/>
</dbReference>
<organism evidence="8 9">
    <name type="scientific">Hyaloscypha hepaticicola</name>
    <dbReference type="NCBI Taxonomy" id="2082293"/>
    <lineage>
        <taxon>Eukaryota</taxon>
        <taxon>Fungi</taxon>
        <taxon>Dikarya</taxon>
        <taxon>Ascomycota</taxon>
        <taxon>Pezizomycotina</taxon>
        <taxon>Leotiomycetes</taxon>
        <taxon>Helotiales</taxon>
        <taxon>Hyaloscyphaceae</taxon>
        <taxon>Hyaloscypha</taxon>
    </lineage>
</organism>
<dbReference type="AlphaFoldDB" id="A0A2J6QKY1"/>
<dbReference type="GO" id="GO:0071949">
    <property type="term" value="F:FAD binding"/>
    <property type="evidence" value="ECO:0007669"/>
    <property type="project" value="InterPro"/>
</dbReference>
<dbReference type="OrthoDB" id="417877at2759"/>
<proteinExistence type="inferred from homology"/>
<evidence type="ECO:0000259" key="7">
    <source>
        <dbReference type="Pfam" id="PF01494"/>
    </source>
</evidence>
<keyword evidence="2" id="KW-0285">Flavoprotein</keyword>
<evidence type="ECO:0000256" key="1">
    <source>
        <dbReference type="ARBA" id="ARBA00007992"/>
    </source>
</evidence>
<gene>
    <name evidence="8" type="ORF">NA56DRAFT_617756</name>
</gene>
<dbReference type="Pfam" id="PF01494">
    <property type="entry name" value="FAD_binding_3"/>
    <property type="match status" value="1"/>
</dbReference>
<name>A0A2J6QKY1_9HELO</name>
<dbReference type="Proteomes" id="UP000235672">
    <property type="component" value="Unassembled WGS sequence"/>
</dbReference>
<dbReference type="SUPFAM" id="SSF54373">
    <property type="entry name" value="FAD-linked reductases, C-terminal domain"/>
    <property type="match status" value="1"/>
</dbReference>
<evidence type="ECO:0000256" key="4">
    <source>
        <dbReference type="ARBA" id="ARBA00023002"/>
    </source>
</evidence>
<keyword evidence="6" id="KW-0472">Membrane</keyword>
<feature type="domain" description="FAD-binding" evidence="7">
    <location>
        <begin position="13"/>
        <end position="373"/>
    </location>
</feature>
<sequence>MVTKSVAEAPKLNIAILGAGIAGLTLAIALKTHPLFKITIYEKATELKEIGASIALGPNGLRTLEKLGLSDVISDENGFRGTGTAGMVYRHWKTNEIIGTDVHSDVKEWLHQTTRFHRGHLHGKLVEHVPSDGIKLGKKVVGVEFEEEGVIIIFQDGSRVLADIAVGADGLRSGVRQALVPDFKLEWSGWTAFRSVFEASLVGSIPDLPKDSAHWWGPETNFFSSRLGRNMYTVVGGVAADPKDPNARFEEVSWDETGEVNLLREIYANWNPVVKALTEVTPDIRYYPNFSCSAPLDTWVFEDRVALIGDAAHAHGGAYATGGSLAIDDAYALHLSLNSIFTRSDNQKPSAHEIGQALRLYEATRKPHAEKLLKVVHAGNAAKIEKIRKGTLEKDEELRARAQKGSNTGWLHEHDVVKAFEEALTASETIDASEDKVPARL</sequence>
<reference evidence="8 9" key="1">
    <citation type="submission" date="2016-05" db="EMBL/GenBank/DDBJ databases">
        <title>A degradative enzymes factory behind the ericoid mycorrhizal symbiosis.</title>
        <authorList>
            <consortium name="DOE Joint Genome Institute"/>
            <person name="Martino E."/>
            <person name="Morin E."/>
            <person name="Grelet G."/>
            <person name="Kuo A."/>
            <person name="Kohler A."/>
            <person name="Daghino S."/>
            <person name="Barry K."/>
            <person name="Choi C."/>
            <person name="Cichocki N."/>
            <person name="Clum A."/>
            <person name="Copeland A."/>
            <person name="Hainaut M."/>
            <person name="Haridas S."/>
            <person name="Labutti K."/>
            <person name="Lindquist E."/>
            <person name="Lipzen A."/>
            <person name="Khouja H.-R."/>
            <person name="Murat C."/>
            <person name="Ohm R."/>
            <person name="Olson A."/>
            <person name="Spatafora J."/>
            <person name="Veneault-Fourrey C."/>
            <person name="Henrissat B."/>
            <person name="Grigoriev I."/>
            <person name="Martin F."/>
            <person name="Perotto S."/>
        </authorList>
    </citation>
    <scope>NUCLEOTIDE SEQUENCE [LARGE SCALE GENOMIC DNA]</scope>
    <source>
        <strain evidence="8 9">UAMH 7357</strain>
    </source>
</reference>
<keyword evidence="4" id="KW-0560">Oxidoreductase</keyword>
<dbReference type="PRINTS" id="PR00420">
    <property type="entry name" value="RNGMNOXGNASE"/>
</dbReference>
<evidence type="ECO:0000256" key="6">
    <source>
        <dbReference type="SAM" id="Phobius"/>
    </source>
</evidence>
<dbReference type="Gene3D" id="3.50.50.60">
    <property type="entry name" value="FAD/NAD(P)-binding domain"/>
    <property type="match status" value="1"/>
</dbReference>
<keyword evidence="6" id="KW-1133">Transmembrane helix</keyword>
<comment type="similarity">
    <text evidence="1">Belongs to the paxM FAD-dependent monooxygenase family.</text>
</comment>
<dbReference type="InterPro" id="IPR036188">
    <property type="entry name" value="FAD/NAD-bd_sf"/>
</dbReference>